<dbReference type="RefSeq" id="WP_057854180.1">
    <property type="nucleotide sequence ID" value="NZ_LLXX01000177.1"/>
</dbReference>
<dbReference type="PANTHER" id="PTHR43245">
    <property type="entry name" value="BIFUNCTIONAL POLYMYXIN RESISTANCE PROTEIN ARNA"/>
    <property type="match status" value="1"/>
</dbReference>
<reference evidence="2 3" key="1">
    <citation type="submission" date="2014-03" db="EMBL/GenBank/DDBJ databases">
        <title>Bradyrhizobium valentinum sp. nov., isolated from effective nodules of Lupinus mariae-josephae, a lupine endemic of basic-lime soils in Eastern Spain.</title>
        <authorList>
            <person name="Duran D."/>
            <person name="Rey L."/>
            <person name="Navarro A."/>
            <person name="Busquets A."/>
            <person name="Imperial J."/>
            <person name="Ruiz-Argueso T."/>
        </authorList>
    </citation>
    <scope>NUCLEOTIDE SEQUENCE [LARGE SCALE GENOMIC DNA]</scope>
    <source>
        <strain evidence="2 3">LmjM3</strain>
    </source>
</reference>
<dbReference type="Gene3D" id="3.40.50.720">
    <property type="entry name" value="NAD(P)-binding Rossmann-like Domain"/>
    <property type="match status" value="1"/>
</dbReference>
<evidence type="ECO:0000259" key="1">
    <source>
        <dbReference type="Pfam" id="PF01370"/>
    </source>
</evidence>
<gene>
    <name evidence="2" type="ORF">CP49_10455</name>
</gene>
<evidence type="ECO:0000313" key="2">
    <source>
        <dbReference type="EMBL" id="KRQ98348.1"/>
    </source>
</evidence>
<sequence length="309" mass="33817">MTFWVTGGNGFIGRNLVRLLADRGRSVHGLGHGAIDEAERRQLKLAEWINGEIDASNLSALAERGGLPSTILHLAGGSSVGLSIQQPYEDFSRTVNSTARLLEWVRRSAPNCRLIVASSAAIYGASYSGSIPEEAEPRPVSPYGHHKLMMEQLCRSYAVGFGLHTTVVRLFSVYGAFLRKQLLWDMCLRLQRGERELVLGGTGGEVRDWVDIRDVVKLLANLAERQQGEKFQVINGGCGAGTTVAEIADILTKSWGGQASVRFSGVVRPGDPFSLVADGGKVRALPFTWEIPLPRGIADYVHWFKEDTR</sequence>
<dbReference type="CDD" id="cd08946">
    <property type="entry name" value="SDR_e"/>
    <property type="match status" value="1"/>
</dbReference>
<proteinExistence type="predicted"/>
<organism evidence="2 3">
    <name type="scientific">Bradyrhizobium valentinum</name>
    <dbReference type="NCBI Taxonomy" id="1518501"/>
    <lineage>
        <taxon>Bacteria</taxon>
        <taxon>Pseudomonadati</taxon>
        <taxon>Pseudomonadota</taxon>
        <taxon>Alphaproteobacteria</taxon>
        <taxon>Hyphomicrobiales</taxon>
        <taxon>Nitrobacteraceae</taxon>
        <taxon>Bradyrhizobium</taxon>
    </lineage>
</organism>
<dbReference type="InterPro" id="IPR001509">
    <property type="entry name" value="Epimerase_deHydtase"/>
</dbReference>
<protein>
    <submittedName>
        <fullName evidence="2">UDP-glucose 4-epimerase</fullName>
    </submittedName>
</protein>
<dbReference type="InterPro" id="IPR036291">
    <property type="entry name" value="NAD(P)-bd_dom_sf"/>
</dbReference>
<accession>A0A0R3KXE7</accession>
<dbReference type="AlphaFoldDB" id="A0A0R3KXE7"/>
<dbReference type="SUPFAM" id="SSF51735">
    <property type="entry name" value="NAD(P)-binding Rossmann-fold domains"/>
    <property type="match status" value="1"/>
</dbReference>
<dbReference type="Proteomes" id="UP000051913">
    <property type="component" value="Unassembled WGS sequence"/>
</dbReference>
<name>A0A0R3KXE7_9BRAD</name>
<evidence type="ECO:0000313" key="3">
    <source>
        <dbReference type="Proteomes" id="UP000051913"/>
    </source>
</evidence>
<dbReference type="EMBL" id="LLXX01000177">
    <property type="protein sequence ID" value="KRQ98348.1"/>
    <property type="molecule type" value="Genomic_DNA"/>
</dbReference>
<keyword evidence="3" id="KW-1185">Reference proteome</keyword>
<dbReference type="InterPro" id="IPR050177">
    <property type="entry name" value="Lipid_A_modif_metabolic_enz"/>
</dbReference>
<dbReference type="PANTHER" id="PTHR43245:SF13">
    <property type="entry name" value="UDP-D-APIOSE_UDP-D-XYLOSE SYNTHASE 2"/>
    <property type="match status" value="1"/>
</dbReference>
<comment type="caution">
    <text evidence="2">The sequence shown here is derived from an EMBL/GenBank/DDBJ whole genome shotgun (WGS) entry which is preliminary data.</text>
</comment>
<feature type="domain" description="NAD-dependent epimerase/dehydratase" evidence="1">
    <location>
        <begin position="5"/>
        <end position="235"/>
    </location>
</feature>
<dbReference type="Pfam" id="PF01370">
    <property type="entry name" value="Epimerase"/>
    <property type="match status" value="1"/>
</dbReference>